<dbReference type="PANTHER" id="PTHR43649:SF33">
    <property type="entry name" value="POLYGALACTURONAN_RHAMNOGALACTURONAN-BINDING PROTEIN YTCQ"/>
    <property type="match status" value="1"/>
</dbReference>
<evidence type="ECO:0000256" key="1">
    <source>
        <dbReference type="ARBA" id="ARBA00022475"/>
    </source>
</evidence>
<evidence type="ECO:0000256" key="2">
    <source>
        <dbReference type="ARBA" id="ARBA00022729"/>
    </source>
</evidence>
<keyword evidence="1" id="KW-1003">Cell membrane</keyword>
<accession>A0A928KXS4</accession>
<name>A0A928KXS4_9FIRM</name>
<keyword evidence="3" id="KW-0472">Membrane</keyword>
<evidence type="ECO:0000256" key="3">
    <source>
        <dbReference type="ARBA" id="ARBA00023136"/>
    </source>
</evidence>
<feature type="compositionally biased region" description="Low complexity" evidence="6">
    <location>
        <begin position="24"/>
        <end position="33"/>
    </location>
</feature>
<dbReference type="Pfam" id="PF01547">
    <property type="entry name" value="SBP_bac_1"/>
    <property type="match status" value="1"/>
</dbReference>
<dbReference type="AlphaFoldDB" id="A0A928KXS4"/>
<feature type="chain" id="PRO_5038712340" evidence="7">
    <location>
        <begin position="20"/>
        <end position="507"/>
    </location>
</feature>
<feature type="signal peptide" evidence="7">
    <location>
        <begin position="1"/>
        <end position="19"/>
    </location>
</feature>
<protein>
    <submittedName>
        <fullName evidence="8">Extracellular solute-binding protein</fullName>
    </submittedName>
</protein>
<keyword evidence="2 7" id="KW-0732">Signal</keyword>
<evidence type="ECO:0000256" key="4">
    <source>
        <dbReference type="ARBA" id="ARBA00023139"/>
    </source>
</evidence>
<dbReference type="PANTHER" id="PTHR43649">
    <property type="entry name" value="ARABINOSE-BINDING PROTEIN-RELATED"/>
    <property type="match status" value="1"/>
</dbReference>
<evidence type="ECO:0000256" key="6">
    <source>
        <dbReference type="SAM" id="MobiDB-lite"/>
    </source>
</evidence>
<comment type="caution">
    <text evidence="8">The sequence shown here is derived from an EMBL/GenBank/DDBJ whole genome shotgun (WGS) entry which is preliminary data.</text>
</comment>
<dbReference type="InterPro" id="IPR050490">
    <property type="entry name" value="Bact_solute-bd_prot1"/>
</dbReference>
<evidence type="ECO:0000256" key="7">
    <source>
        <dbReference type="SAM" id="SignalP"/>
    </source>
</evidence>
<keyword evidence="5" id="KW-0449">Lipoprotein</keyword>
<dbReference type="EMBL" id="SVNY01000005">
    <property type="protein sequence ID" value="MBE6834025.1"/>
    <property type="molecule type" value="Genomic_DNA"/>
</dbReference>
<reference evidence="8" key="1">
    <citation type="submission" date="2019-04" db="EMBL/GenBank/DDBJ databases">
        <title>Evolution of Biomass-Degrading Anaerobic Consortia Revealed by Metagenomics.</title>
        <authorList>
            <person name="Peng X."/>
        </authorList>
    </citation>
    <scope>NUCLEOTIDE SEQUENCE</scope>
    <source>
        <strain evidence="8">SIG551</strain>
    </source>
</reference>
<proteinExistence type="predicted"/>
<dbReference type="InterPro" id="IPR006059">
    <property type="entry name" value="SBP"/>
</dbReference>
<feature type="region of interest" description="Disordered" evidence="6">
    <location>
        <begin position="24"/>
        <end position="51"/>
    </location>
</feature>
<gene>
    <name evidence="8" type="ORF">E7512_10715</name>
</gene>
<dbReference type="Gene3D" id="3.40.190.10">
    <property type="entry name" value="Periplasmic binding protein-like II"/>
    <property type="match status" value="2"/>
</dbReference>
<evidence type="ECO:0000256" key="5">
    <source>
        <dbReference type="ARBA" id="ARBA00023288"/>
    </source>
</evidence>
<evidence type="ECO:0000313" key="9">
    <source>
        <dbReference type="Proteomes" id="UP000754750"/>
    </source>
</evidence>
<dbReference type="RefSeq" id="WP_020072173.1">
    <property type="nucleotide sequence ID" value="NZ_JBKWRC010000004.1"/>
</dbReference>
<keyword evidence="4" id="KW-0564">Palmitate</keyword>
<dbReference type="SUPFAM" id="SSF53850">
    <property type="entry name" value="Periplasmic binding protein-like II"/>
    <property type="match status" value="1"/>
</dbReference>
<sequence>MKKSIALILAMTMAATAFTGCGSSANTASGTASEPQSAPTGSGPWPEIGSKDAPVTVKALIKDVLPTEEDVIAMCDAVEKKMAGHGQYIDLQFVEPPAGSYATALPLAMRTGDIDADIIYFQGGGDLAISQEGLLEDLTPYIEGSTYVKELMLPVNQARMKNYPYLLWLAPARTYVPVMRKDLTEKLDSYDALVKDPTIDHYHALFTEMKAKGLVQYAITADDSNNAGEGNMRRLNAFFNQAFGVSATLVKENGRWAFSRATEAEKKKLEFYAALYKEGLLDPEYLTNTWDVLEQKFYEGKAGVISGTIGDVIQIYNNKMSSTTGSDLVVLPPAKGVAQGFQAVDVTKEERGFGINIDSKNKAAAWAFLEFMASPEGRIIDKCGIEGKHYNVENGKIVFTDKYPEWWSRIWVTTNKFNPDPPLARPVYTEAAQSSLDLANQYYVEDVNVLIPEELAPQWDAMKSLYDEYSADIIRGTKPISAFDEFVAKWNQAGGDKFAEYLKEKLG</sequence>
<evidence type="ECO:0000313" key="8">
    <source>
        <dbReference type="EMBL" id="MBE6834025.1"/>
    </source>
</evidence>
<organism evidence="8 9">
    <name type="scientific">Faecalispora sporosphaeroides</name>
    <dbReference type="NCBI Taxonomy" id="1549"/>
    <lineage>
        <taxon>Bacteria</taxon>
        <taxon>Bacillati</taxon>
        <taxon>Bacillota</taxon>
        <taxon>Clostridia</taxon>
        <taxon>Eubacteriales</taxon>
        <taxon>Oscillospiraceae</taxon>
        <taxon>Faecalispora</taxon>
    </lineage>
</organism>
<dbReference type="Proteomes" id="UP000754750">
    <property type="component" value="Unassembled WGS sequence"/>
</dbReference>
<dbReference type="PROSITE" id="PS51257">
    <property type="entry name" value="PROKAR_LIPOPROTEIN"/>
    <property type="match status" value="1"/>
</dbReference>